<proteinExistence type="predicted"/>
<evidence type="ECO:0000313" key="6">
    <source>
        <dbReference type="EMBL" id="MBK8525265.1"/>
    </source>
</evidence>
<dbReference type="PANTHER" id="PTHR30404:SF0">
    <property type="entry name" value="N-ACETYLMURAMOYL-L-ALANINE AMIDASE AMIC"/>
    <property type="match status" value="1"/>
</dbReference>
<keyword evidence="3" id="KW-0378">Hydrolase</keyword>
<protein>
    <recommendedName>
        <fullName evidence="2">N-acetylmuramoyl-L-alanine amidase</fullName>
        <ecNumber evidence="2">3.5.1.28</ecNumber>
    </recommendedName>
</protein>
<evidence type="ECO:0000259" key="5">
    <source>
        <dbReference type="SMART" id="SM00646"/>
    </source>
</evidence>
<dbReference type="PANTHER" id="PTHR30404">
    <property type="entry name" value="N-ACETYLMURAMOYL-L-ALANINE AMIDASE"/>
    <property type="match status" value="1"/>
</dbReference>
<dbReference type="GO" id="GO:0030288">
    <property type="term" value="C:outer membrane-bounded periplasmic space"/>
    <property type="evidence" value="ECO:0007669"/>
    <property type="project" value="TreeGrafter"/>
</dbReference>
<dbReference type="SMART" id="SM00646">
    <property type="entry name" value="Ami_3"/>
    <property type="match status" value="1"/>
</dbReference>
<dbReference type="Pfam" id="PF01520">
    <property type="entry name" value="Amidase_3"/>
    <property type="match status" value="1"/>
</dbReference>
<evidence type="ECO:0000256" key="3">
    <source>
        <dbReference type="ARBA" id="ARBA00022801"/>
    </source>
</evidence>
<dbReference type="EMBL" id="JADJUC010000028">
    <property type="protein sequence ID" value="MBK8525265.1"/>
    <property type="molecule type" value="Genomic_DNA"/>
</dbReference>
<comment type="catalytic activity">
    <reaction evidence="1">
        <text>Hydrolyzes the link between N-acetylmuramoyl residues and L-amino acid residues in certain cell-wall glycopeptides.</text>
        <dbReference type="EC" id="3.5.1.28"/>
    </reaction>
</comment>
<dbReference type="Gene3D" id="3.40.630.40">
    <property type="entry name" value="Zn-dependent exopeptidases"/>
    <property type="match status" value="1"/>
</dbReference>
<evidence type="ECO:0000256" key="1">
    <source>
        <dbReference type="ARBA" id="ARBA00001561"/>
    </source>
</evidence>
<organism evidence="6 7">
    <name type="scientific">Candidatus Proximibacter danicus</name>
    <dbReference type="NCBI Taxonomy" id="2954365"/>
    <lineage>
        <taxon>Bacteria</taxon>
        <taxon>Pseudomonadati</taxon>
        <taxon>Pseudomonadota</taxon>
        <taxon>Betaproteobacteria</taxon>
        <taxon>Candidatus Proximibacter</taxon>
    </lineage>
</organism>
<evidence type="ECO:0000256" key="4">
    <source>
        <dbReference type="SAM" id="SignalP"/>
    </source>
</evidence>
<accession>A0A9D7K2L8</accession>
<gene>
    <name evidence="6" type="ORF">IPL58_15250</name>
</gene>
<dbReference type="AlphaFoldDB" id="A0A9D7K2L8"/>
<dbReference type="Proteomes" id="UP000886689">
    <property type="component" value="Unassembled WGS sequence"/>
</dbReference>
<dbReference type="SUPFAM" id="SSF53187">
    <property type="entry name" value="Zn-dependent exopeptidases"/>
    <property type="match status" value="1"/>
</dbReference>
<feature type="domain" description="MurNAc-LAA" evidence="5">
    <location>
        <begin position="84"/>
        <end position="227"/>
    </location>
</feature>
<dbReference type="GO" id="GO:0008745">
    <property type="term" value="F:N-acetylmuramoyl-L-alanine amidase activity"/>
    <property type="evidence" value="ECO:0007669"/>
    <property type="project" value="UniProtKB-EC"/>
</dbReference>
<feature type="signal peptide" evidence="4">
    <location>
        <begin position="1"/>
        <end position="24"/>
    </location>
</feature>
<dbReference type="CDD" id="cd02696">
    <property type="entry name" value="MurNAc-LAA"/>
    <property type="match status" value="1"/>
</dbReference>
<sequence length="235" mass="25812">MPLLFPWAAILLGLVLSGALPVRAAEVAVDVGHGLKDGGAISARGRAEFEFNRDFARVLQPALEARGITVRPVNYDGLIGGLTERPLAASGADFFLSLHHDSLSAHLLEDWEWQGSAQSFSDRYAGFSLYVSRNNPDALVSERCASAIGAMMRRAGFVPTRHHFPKREWADEENAVHYYDNLVVLYRTTLPAVLFEAGVIKHRDEELLLRDPARQVRMADAVATGVAACLYATPR</sequence>
<evidence type="ECO:0000313" key="7">
    <source>
        <dbReference type="Proteomes" id="UP000886689"/>
    </source>
</evidence>
<comment type="caution">
    <text evidence="6">The sequence shown here is derived from an EMBL/GenBank/DDBJ whole genome shotgun (WGS) entry which is preliminary data.</text>
</comment>
<keyword evidence="4" id="KW-0732">Signal</keyword>
<name>A0A9D7K2L8_9PROT</name>
<dbReference type="InterPro" id="IPR002508">
    <property type="entry name" value="MurNAc-LAA_cat"/>
</dbReference>
<dbReference type="EC" id="3.5.1.28" evidence="2"/>
<evidence type="ECO:0000256" key="2">
    <source>
        <dbReference type="ARBA" id="ARBA00011901"/>
    </source>
</evidence>
<dbReference type="GO" id="GO:0009253">
    <property type="term" value="P:peptidoglycan catabolic process"/>
    <property type="evidence" value="ECO:0007669"/>
    <property type="project" value="InterPro"/>
</dbReference>
<feature type="chain" id="PRO_5039623056" description="N-acetylmuramoyl-L-alanine amidase" evidence="4">
    <location>
        <begin position="25"/>
        <end position="235"/>
    </location>
</feature>
<reference evidence="6" key="1">
    <citation type="submission" date="2020-10" db="EMBL/GenBank/DDBJ databases">
        <title>Connecting structure to function with the recovery of over 1000 high-quality activated sludge metagenome-assembled genomes encoding full-length rRNA genes using long-read sequencing.</title>
        <authorList>
            <person name="Singleton C.M."/>
            <person name="Petriglieri F."/>
            <person name="Kristensen J.M."/>
            <person name="Kirkegaard R.H."/>
            <person name="Michaelsen T.Y."/>
            <person name="Andersen M.H."/>
            <person name="Karst S.M."/>
            <person name="Dueholm M.S."/>
            <person name="Nielsen P.H."/>
            <person name="Albertsen M."/>
        </authorList>
    </citation>
    <scope>NUCLEOTIDE SEQUENCE</scope>
    <source>
        <strain evidence="6">Hirt_18-Q3-R61-65_BATAC.395</strain>
    </source>
</reference>
<dbReference type="InterPro" id="IPR050695">
    <property type="entry name" value="N-acetylmuramoyl_amidase_3"/>
</dbReference>